<name>A0ABP0YHQ6_9ROSI</name>
<evidence type="ECO:0000256" key="1">
    <source>
        <dbReference type="SAM" id="Coils"/>
    </source>
</evidence>
<protein>
    <submittedName>
        <fullName evidence="2">Uncharacterized protein</fullName>
    </submittedName>
</protein>
<dbReference type="EMBL" id="OZ021738">
    <property type="protein sequence ID" value="CAK9319482.1"/>
    <property type="molecule type" value="Genomic_DNA"/>
</dbReference>
<dbReference type="Proteomes" id="UP001642487">
    <property type="component" value="Chromosome 4"/>
</dbReference>
<proteinExistence type="predicted"/>
<sequence length="163" mass="18472">MSLETTLEDKGKTMEKIQAEAEAHSWKEKLQRIQKKIGDIQGNIQRMKEVDGVDLEALIEQVDPPFSDEIMKKEFCAFLSKAKDEVEIENSFSLPKSACNICMTKTTESYVLRGPRNSYINKNGRGKPCPPRLKELVARAEAKSLTFLAILSQMFFLKGKEKA</sequence>
<feature type="coiled-coil region" evidence="1">
    <location>
        <begin position="16"/>
        <end position="50"/>
    </location>
</feature>
<evidence type="ECO:0000313" key="3">
    <source>
        <dbReference type="Proteomes" id="UP001642487"/>
    </source>
</evidence>
<evidence type="ECO:0000313" key="2">
    <source>
        <dbReference type="EMBL" id="CAK9319482.1"/>
    </source>
</evidence>
<accession>A0ABP0YHQ6</accession>
<organism evidence="2 3">
    <name type="scientific">Citrullus colocynthis</name>
    <name type="common">colocynth</name>
    <dbReference type="NCBI Taxonomy" id="252529"/>
    <lineage>
        <taxon>Eukaryota</taxon>
        <taxon>Viridiplantae</taxon>
        <taxon>Streptophyta</taxon>
        <taxon>Embryophyta</taxon>
        <taxon>Tracheophyta</taxon>
        <taxon>Spermatophyta</taxon>
        <taxon>Magnoliopsida</taxon>
        <taxon>eudicotyledons</taxon>
        <taxon>Gunneridae</taxon>
        <taxon>Pentapetalae</taxon>
        <taxon>rosids</taxon>
        <taxon>fabids</taxon>
        <taxon>Cucurbitales</taxon>
        <taxon>Cucurbitaceae</taxon>
        <taxon>Benincaseae</taxon>
        <taxon>Citrullus</taxon>
    </lineage>
</organism>
<keyword evidence="3" id="KW-1185">Reference proteome</keyword>
<keyword evidence="1" id="KW-0175">Coiled coil</keyword>
<reference evidence="2 3" key="1">
    <citation type="submission" date="2024-03" db="EMBL/GenBank/DDBJ databases">
        <authorList>
            <person name="Gkanogiannis A."/>
            <person name="Becerra Lopez-Lavalle L."/>
        </authorList>
    </citation>
    <scope>NUCLEOTIDE SEQUENCE [LARGE SCALE GENOMIC DNA]</scope>
</reference>
<gene>
    <name evidence="2" type="ORF">CITCOLO1_LOCUS11488</name>
</gene>